<name>A0ABS7TTZ3_9BACT</name>
<organism evidence="1 2">
    <name type="scientific">Nannocystis pusilla</name>
    <dbReference type="NCBI Taxonomy" id="889268"/>
    <lineage>
        <taxon>Bacteria</taxon>
        <taxon>Pseudomonadati</taxon>
        <taxon>Myxococcota</taxon>
        <taxon>Polyangia</taxon>
        <taxon>Nannocystales</taxon>
        <taxon>Nannocystaceae</taxon>
        <taxon>Nannocystis</taxon>
    </lineage>
</organism>
<protein>
    <recommendedName>
        <fullName evidence="3">Lipoprotein</fullName>
    </recommendedName>
</protein>
<dbReference type="RefSeq" id="WP_224193401.1">
    <property type="nucleotide sequence ID" value="NZ_JAIRAU010000027.1"/>
</dbReference>
<gene>
    <name evidence="1" type="ORF">K7C98_20565</name>
</gene>
<keyword evidence="2" id="KW-1185">Reference proteome</keyword>
<evidence type="ECO:0000313" key="2">
    <source>
        <dbReference type="Proteomes" id="UP001139031"/>
    </source>
</evidence>
<dbReference type="EMBL" id="JAIRAU010000027">
    <property type="protein sequence ID" value="MBZ5711640.1"/>
    <property type="molecule type" value="Genomic_DNA"/>
</dbReference>
<accession>A0ABS7TTZ3</accession>
<evidence type="ECO:0008006" key="3">
    <source>
        <dbReference type="Google" id="ProtNLM"/>
    </source>
</evidence>
<reference evidence="1" key="1">
    <citation type="submission" date="2021-08" db="EMBL/GenBank/DDBJ databases">
        <authorList>
            <person name="Stevens D.C."/>
        </authorList>
    </citation>
    <scope>NUCLEOTIDE SEQUENCE</scope>
    <source>
        <strain evidence="1">DSM 53165</strain>
    </source>
</reference>
<proteinExistence type="predicted"/>
<sequence length="272" mass="29673">MSCALIIAAAGCDPGEDAAPVAAEEIGAESELLVELDLPNGNVLRFFAVPGGGVVAEEEGHALTNSLASLPELMDASPYEVFRAVAPRDRAAPAELLEDYEETLAERASTGAAGTPEDFHVDQLAGFYEFPQARKFSDCTDVSAWQDYGEETEIGANCPGSAGTSYYQCLSNWSPPLSSNCGGFACTEFFTNQKKFRASACARTGDTYVTFMMAGKLPADPDYTLLFNRTLADAGTYYNYWYSYGTARHFYRLIYRWGTGTRNINKSLWFKS</sequence>
<evidence type="ECO:0000313" key="1">
    <source>
        <dbReference type="EMBL" id="MBZ5711640.1"/>
    </source>
</evidence>
<dbReference type="Proteomes" id="UP001139031">
    <property type="component" value="Unassembled WGS sequence"/>
</dbReference>
<comment type="caution">
    <text evidence="1">The sequence shown here is derived from an EMBL/GenBank/DDBJ whole genome shotgun (WGS) entry which is preliminary data.</text>
</comment>